<feature type="region of interest" description="Disordered" evidence="1">
    <location>
        <begin position="22"/>
        <end position="89"/>
    </location>
</feature>
<accession>A0A315XV27</accession>
<evidence type="ECO:0008006" key="4">
    <source>
        <dbReference type="Google" id="ProtNLM"/>
    </source>
</evidence>
<proteinExistence type="predicted"/>
<dbReference type="OrthoDB" id="1828723at2"/>
<dbReference type="Proteomes" id="UP000245720">
    <property type="component" value="Unassembled WGS sequence"/>
</dbReference>
<name>A0A315XV27_RUMFL</name>
<sequence>MKKLLSLIAAAAVAVGAVSCSSKKAGSSSQSSKAETTEAVTTAQPVPADHSQQTTTTAPASTTAAAETTVVTTSAAEETTHQPDPLGGDAFEYNDDGAVVFEKPVEDSDDKTLIAAAQALFESAGHVQMLFTVGCPFKVDYDNYIENSFGWQFYRITESGISRLSDIEDAYYKVFSRRYPSSELSELYIEKNGAVYALCGNRGSNIYYSSSRVTGIKSRTDDEIVFTVENYYDGSDFGDESYTETDDFSVVIENGNVWKAGQFTLPY</sequence>
<dbReference type="RefSeq" id="WP_109727611.1">
    <property type="nucleotide sequence ID" value="NZ_QGDI01000013.1"/>
</dbReference>
<evidence type="ECO:0000256" key="1">
    <source>
        <dbReference type="SAM" id="MobiDB-lite"/>
    </source>
</evidence>
<organism evidence="2 3">
    <name type="scientific">Ruminococcus flavefaciens</name>
    <dbReference type="NCBI Taxonomy" id="1265"/>
    <lineage>
        <taxon>Bacteria</taxon>
        <taxon>Bacillati</taxon>
        <taxon>Bacillota</taxon>
        <taxon>Clostridia</taxon>
        <taxon>Eubacteriales</taxon>
        <taxon>Oscillospiraceae</taxon>
        <taxon>Ruminococcus</taxon>
    </lineage>
</organism>
<evidence type="ECO:0000313" key="3">
    <source>
        <dbReference type="Proteomes" id="UP000245720"/>
    </source>
</evidence>
<comment type="caution">
    <text evidence="2">The sequence shown here is derived from an EMBL/GenBank/DDBJ whole genome shotgun (WGS) entry which is preliminary data.</text>
</comment>
<gene>
    <name evidence="2" type="ORF">IE37_02909</name>
</gene>
<reference evidence="2 3" key="1">
    <citation type="submission" date="2018-05" db="EMBL/GenBank/DDBJ databases">
        <title>The Hungate 1000. A catalogue of reference genomes from the rumen microbiome.</title>
        <authorList>
            <person name="Kelly W."/>
        </authorList>
    </citation>
    <scope>NUCLEOTIDE SEQUENCE [LARGE SCALE GENOMIC DNA]</scope>
    <source>
        <strain evidence="2 3">SAb67</strain>
    </source>
</reference>
<evidence type="ECO:0000313" key="2">
    <source>
        <dbReference type="EMBL" id="PWJ10554.1"/>
    </source>
</evidence>
<dbReference type="PROSITE" id="PS51257">
    <property type="entry name" value="PROKAR_LIPOPROTEIN"/>
    <property type="match status" value="1"/>
</dbReference>
<protein>
    <recommendedName>
        <fullName evidence="4">Lipoprotein</fullName>
    </recommendedName>
</protein>
<dbReference type="EMBL" id="QGDI01000013">
    <property type="protein sequence ID" value="PWJ10554.1"/>
    <property type="molecule type" value="Genomic_DNA"/>
</dbReference>
<feature type="compositionally biased region" description="Low complexity" evidence="1">
    <location>
        <begin position="22"/>
        <end position="34"/>
    </location>
</feature>
<dbReference type="AlphaFoldDB" id="A0A315XV27"/>
<feature type="compositionally biased region" description="Low complexity" evidence="1">
    <location>
        <begin position="54"/>
        <end position="77"/>
    </location>
</feature>